<dbReference type="PRINTS" id="PR00992">
    <property type="entry name" value="ALARACEMASE"/>
</dbReference>
<reference evidence="6 7" key="2">
    <citation type="submission" date="2023-06" db="EMBL/GenBank/DDBJ databases">
        <authorList>
            <person name="Zeman M."/>
            <person name="Kubasova T."/>
            <person name="Jahodarova E."/>
            <person name="Nykrynova M."/>
            <person name="Rychlik I."/>
        </authorList>
    </citation>
    <scope>NUCLEOTIDE SEQUENCE [LARGE SCALE GENOMIC DNA]</scope>
    <source>
        <strain evidence="6 7">154_Feed</strain>
    </source>
</reference>
<comment type="pathway">
    <text evidence="4">Amino-acid biosynthesis; D-alanine biosynthesis; D-alanine from L-alanine: step 1/1.</text>
</comment>
<dbReference type="Proteomes" id="UP001529421">
    <property type="component" value="Unassembled WGS sequence"/>
</dbReference>
<dbReference type="InterPro" id="IPR009006">
    <property type="entry name" value="Ala_racemase/Decarboxylase_C"/>
</dbReference>
<dbReference type="InterPro" id="IPR029066">
    <property type="entry name" value="PLP-binding_barrel"/>
</dbReference>
<dbReference type="SUPFAM" id="SSF51419">
    <property type="entry name" value="PLP-binding barrel"/>
    <property type="match status" value="1"/>
</dbReference>
<dbReference type="Pfam" id="PF00842">
    <property type="entry name" value="Ala_racemase_C"/>
    <property type="match status" value="1"/>
</dbReference>
<dbReference type="EMBL" id="JAUDDZ010000006">
    <property type="protein sequence ID" value="MDM8275057.1"/>
    <property type="molecule type" value="Genomic_DNA"/>
</dbReference>
<dbReference type="SMART" id="SM01005">
    <property type="entry name" value="Ala_racemase_C"/>
    <property type="match status" value="1"/>
</dbReference>
<comment type="similarity">
    <text evidence="4">Belongs to the alanine racemase family.</text>
</comment>
<comment type="catalytic activity">
    <reaction evidence="4">
        <text>L-alanine = D-alanine</text>
        <dbReference type="Rhea" id="RHEA:20249"/>
        <dbReference type="ChEBI" id="CHEBI:57416"/>
        <dbReference type="ChEBI" id="CHEBI:57972"/>
        <dbReference type="EC" id="5.1.1.1"/>
    </reaction>
</comment>
<name>A0ABT7VB32_9ACTN</name>
<dbReference type="InterPro" id="IPR011079">
    <property type="entry name" value="Ala_racemase_C"/>
</dbReference>
<dbReference type="PANTHER" id="PTHR30511">
    <property type="entry name" value="ALANINE RACEMASE"/>
    <property type="match status" value="1"/>
</dbReference>
<dbReference type="InterPro" id="IPR020622">
    <property type="entry name" value="Ala_racemase_pyridoxalP-BS"/>
</dbReference>
<reference evidence="7" key="1">
    <citation type="submission" date="2023-06" db="EMBL/GenBank/DDBJ databases">
        <title>Identification and characterization of horizontal gene transfer across gut microbiota members of farm animals based on homology search.</title>
        <authorList>
            <person name="Zeman M."/>
            <person name="Kubasova T."/>
            <person name="Jahodarova E."/>
            <person name="Nykrynova M."/>
            <person name="Rychlik I."/>
        </authorList>
    </citation>
    <scope>NUCLEOTIDE SEQUENCE [LARGE SCALE GENOMIC DNA]</scope>
    <source>
        <strain evidence="7">154_Feed</strain>
    </source>
</reference>
<dbReference type="Gene3D" id="3.20.20.10">
    <property type="entry name" value="Alanine racemase"/>
    <property type="match status" value="1"/>
</dbReference>
<comment type="cofactor">
    <cofactor evidence="1 4">
        <name>pyridoxal 5'-phosphate</name>
        <dbReference type="ChEBI" id="CHEBI:597326"/>
    </cofactor>
</comment>
<evidence type="ECO:0000256" key="3">
    <source>
        <dbReference type="ARBA" id="ARBA00023235"/>
    </source>
</evidence>
<organism evidence="6 7">
    <name type="scientific">Enorma phocaeensis</name>
    <dbReference type="NCBI Taxonomy" id="1871019"/>
    <lineage>
        <taxon>Bacteria</taxon>
        <taxon>Bacillati</taxon>
        <taxon>Actinomycetota</taxon>
        <taxon>Coriobacteriia</taxon>
        <taxon>Coriobacteriales</taxon>
        <taxon>Coriobacteriaceae</taxon>
        <taxon>Enorma</taxon>
    </lineage>
</organism>
<proteinExistence type="inferred from homology"/>
<feature type="active site" description="Proton acceptor; specific for L-alanine" evidence="4">
    <location>
        <position position="271"/>
    </location>
</feature>
<feature type="binding site" evidence="4">
    <location>
        <position position="142"/>
    </location>
    <ligand>
        <name>substrate</name>
    </ligand>
</feature>
<feature type="modified residue" description="N6-(pyridoxal phosphate)lysine" evidence="4">
    <location>
        <position position="44"/>
    </location>
</feature>
<evidence type="ECO:0000256" key="2">
    <source>
        <dbReference type="ARBA" id="ARBA00022898"/>
    </source>
</evidence>
<dbReference type="RefSeq" id="WP_204672830.1">
    <property type="nucleotide sequence ID" value="NZ_JACJKQ010000008.1"/>
</dbReference>
<accession>A0ABT7VB32</accession>
<dbReference type="CDD" id="cd00430">
    <property type="entry name" value="PLPDE_III_AR"/>
    <property type="match status" value="1"/>
</dbReference>
<dbReference type="EC" id="5.1.1.1" evidence="4"/>
<feature type="binding site" evidence="4">
    <location>
        <position position="320"/>
    </location>
    <ligand>
        <name>substrate</name>
    </ligand>
</feature>
<dbReference type="Gene3D" id="2.40.37.10">
    <property type="entry name" value="Lyase, Ornithine Decarboxylase, Chain A, domain 1"/>
    <property type="match status" value="1"/>
</dbReference>
<sequence>MAGSSRRPLTRWAWVEIDRGALRRNTRAFKNLLGPRQKLCCVVKADAYGHGAIECAKVMQSTGADMFAVATVDEGVHLREGGINAPILVLSEPPLETIPMLLEHRIMPSVYTSDFALAYGEYAVQAGTVGRYHLAIETGMNRIGVHYTEVLDFRRSIDFHRGIVCDGVFTHFATADDIDGWDYKLQRRRFDEAVAALRDAGMECGVVHCDNTPASILDPESHHDMIRAGIGLYGLQPCDATRSRLALEPVMSVKARVTRTTHPAMGEGVGYGFTYRVPRTTVQICTLPIGYADGLSRTLSNRMDVLYRGERMRQVGNICMDQCMVAVQQTPIHQIREAEYGDEMTIVGRDGDEEITMDEMAQLRGTINYEVACGFGMRLEKVYR</sequence>
<gene>
    <name evidence="6" type="primary">alr</name>
    <name evidence="6" type="ORF">QUW28_06025</name>
</gene>
<comment type="function">
    <text evidence="4">Catalyzes the interconversion of L-alanine and D-alanine. May also act on other amino acids.</text>
</comment>
<dbReference type="PROSITE" id="PS00395">
    <property type="entry name" value="ALANINE_RACEMASE"/>
    <property type="match status" value="1"/>
</dbReference>
<evidence type="ECO:0000313" key="6">
    <source>
        <dbReference type="EMBL" id="MDM8275057.1"/>
    </source>
</evidence>
<dbReference type="InterPro" id="IPR001608">
    <property type="entry name" value="Ala_racemase_N"/>
</dbReference>
<comment type="caution">
    <text evidence="6">The sequence shown here is derived from an EMBL/GenBank/DDBJ whole genome shotgun (WGS) entry which is preliminary data.</text>
</comment>
<dbReference type="InterPro" id="IPR000821">
    <property type="entry name" value="Ala_racemase"/>
</dbReference>
<feature type="domain" description="Alanine racemase C-terminal" evidence="5">
    <location>
        <begin position="250"/>
        <end position="384"/>
    </location>
</feature>
<keyword evidence="2 4" id="KW-0663">Pyridoxal phosphate</keyword>
<evidence type="ECO:0000313" key="7">
    <source>
        <dbReference type="Proteomes" id="UP001529421"/>
    </source>
</evidence>
<dbReference type="PANTHER" id="PTHR30511:SF0">
    <property type="entry name" value="ALANINE RACEMASE, CATABOLIC-RELATED"/>
    <property type="match status" value="1"/>
</dbReference>
<dbReference type="GO" id="GO:0008784">
    <property type="term" value="F:alanine racemase activity"/>
    <property type="evidence" value="ECO:0007669"/>
    <property type="project" value="UniProtKB-EC"/>
</dbReference>
<feature type="active site" description="Proton acceptor; specific for D-alanine" evidence="4">
    <location>
        <position position="44"/>
    </location>
</feature>
<evidence type="ECO:0000256" key="1">
    <source>
        <dbReference type="ARBA" id="ARBA00001933"/>
    </source>
</evidence>
<keyword evidence="7" id="KW-1185">Reference proteome</keyword>
<evidence type="ECO:0000259" key="5">
    <source>
        <dbReference type="SMART" id="SM01005"/>
    </source>
</evidence>
<keyword evidence="3 4" id="KW-0413">Isomerase</keyword>
<protein>
    <recommendedName>
        <fullName evidence="4">Alanine racemase</fullName>
        <ecNumber evidence="4">5.1.1.1</ecNumber>
    </recommendedName>
</protein>
<dbReference type="NCBIfam" id="TIGR00492">
    <property type="entry name" value="alr"/>
    <property type="match status" value="1"/>
</dbReference>
<dbReference type="SUPFAM" id="SSF50621">
    <property type="entry name" value="Alanine racemase C-terminal domain-like"/>
    <property type="match status" value="1"/>
</dbReference>
<dbReference type="Pfam" id="PF01168">
    <property type="entry name" value="Ala_racemase_N"/>
    <property type="match status" value="1"/>
</dbReference>
<evidence type="ECO:0000256" key="4">
    <source>
        <dbReference type="HAMAP-Rule" id="MF_01201"/>
    </source>
</evidence>
<dbReference type="HAMAP" id="MF_01201">
    <property type="entry name" value="Ala_racemase"/>
    <property type="match status" value="1"/>
</dbReference>